<dbReference type="OrthoDB" id="420564at2759"/>
<protein>
    <submittedName>
        <fullName evidence="1">Uncharacterized protein</fullName>
    </submittedName>
</protein>
<keyword evidence="2" id="KW-1185">Reference proteome</keyword>
<dbReference type="RefSeq" id="XP_024744357.1">
    <property type="nucleotide sequence ID" value="XM_024886264.1"/>
</dbReference>
<gene>
    <name evidence="1" type="ORF">K444DRAFT_658501</name>
</gene>
<sequence>MSKPLQPATAASTPKTAIRVGDVRYDINVSKIPYLSSFVDFQANAQPQSTDFIHEPIPLFDIALKGIESGYRQCFRSLPADLSQHHILCDTYHFLHVDILCGQSIGEIISDLKSGAGDYDREERREIKGDRSKARDTAFKLLYLILLGDFTDEAKDSTKIFNAVLYLVSHAATFKWRTRSVVRAAYEERFVVSTKQKAALDKWEKKDPAKLAVEDAGDVTTEEEEPYYFDSDYSI</sequence>
<dbReference type="EMBL" id="KZ613740">
    <property type="protein sequence ID" value="PMD67453.1"/>
    <property type="molecule type" value="Genomic_DNA"/>
</dbReference>
<organism evidence="1 2">
    <name type="scientific">Hyaloscypha bicolor E</name>
    <dbReference type="NCBI Taxonomy" id="1095630"/>
    <lineage>
        <taxon>Eukaryota</taxon>
        <taxon>Fungi</taxon>
        <taxon>Dikarya</taxon>
        <taxon>Ascomycota</taxon>
        <taxon>Pezizomycotina</taxon>
        <taxon>Leotiomycetes</taxon>
        <taxon>Helotiales</taxon>
        <taxon>Hyaloscyphaceae</taxon>
        <taxon>Hyaloscypha</taxon>
        <taxon>Hyaloscypha bicolor</taxon>
    </lineage>
</organism>
<reference evidence="1 2" key="1">
    <citation type="submission" date="2016-04" db="EMBL/GenBank/DDBJ databases">
        <title>A degradative enzymes factory behind the ericoid mycorrhizal symbiosis.</title>
        <authorList>
            <consortium name="DOE Joint Genome Institute"/>
            <person name="Martino E."/>
            <person name="Morin E."/>
            <person name="Grelet G."/>
            <person name="Kuo A."/>
            <person name="Kohler A."/>
            <person name="Daghino S."/>
            <person name="Barry K."/>
            <person name="Choi C."/>
            <person name="Cichocki N."/>
            <person name="Clum A."/>
            <person name="Copeland A."/>
            <person name="Hainaut M."/>
            <person name="Haridas S."/>
            <person name="Labutti K."/>
            <person name="Lindquist E."/>
            <person name="Lipzen A."/>
            <person name="Khouja H.-R."/>
            <person name="Murat C."/>
            <person name="Ohm R."/>
            <person name="Olson A."/>
            <person name="Spatafora J."/>
            <person name="Veneault-Fourrey C."/>
            <person name="Henrissat B."/>
            <person name="Grigoriev I."/>
            <person name="Martin F."/>
            <person name="Perotto S."/>
        </authorList>
    </citation>
    <scope>NUCLEOTIDE SEQUENCE [LARGE SCALE GENOMIC DNA]</scope>
    <source>
        <strain evidence="1 2">E</strain>
    </source>
</reference>
<evidence type="ECO:0000313" key="2">
    <source>
        <dbReference type="Proteomes" id="UP000235371"/>
    </source>
</evidence>
<name>A0A2J6TWR2_9HELO</name>
<dbReference type="Proteomes" id="UP000235371">
    <property type="component" value="Unassembled WGS sequence"/>
</dbReference>
<dbReference type="GeneID" id="36594341"/>
<dbReference type="InParanoid" id="A0A2J6TWR2"/>
<dbReference type="AlphaFoldDB" id="A0A2J6TWR2"/>
<evidence type="ECO:0000313" key="1">
    <source>
        <dbReference type="EMBL" id="PMD67453.1"/>
    </source>
</evidence>
<dbReference type="STRING" id="1095630.A0A2J6TWR2"/>
<proteinExistence type="predicted"/>
<accession>A0A2J6TWR2</accession>